<evidence type="ECO:0000256" key="1">
    <source>
        <dbReference type="SAM" id="MobiDB-lite"/>
    </source>
</evidence>
<proteinExistence type="predicted"/>
<protein>
    <submittedName>
        <fullName evidence="2">Uncharacterized protein</fullName>
    </submittedName>
</protein>
<dbReference type="Proteomes" id="UP000321224">
    <property type="component" value="Unassembled WGS sequence"/>
</dbReference>
<organism evidence="2 5">
    <name type="scientific">Myxococcus virescens</name>
    <dbReference type="NCBI Taxonomy" id="83456"/>
    <lineage>
        <taxon>Bacteria</taxon>
        <taxon>Pseudomonadati</taxon>
        <taxon>Myxococcota</taxon>
        <taxon>Myxococcia</taxon>
        <taxon>Myxococcales</taxon>
        <taxon>Cystobacterineae</taxon>
        <taxon>Myxococcaceae</taxon>
        <taxon>Myxococcus</taxon>
    </lineage>
</organism>
<gene>
    <name evidence="2" type="ORF">MVI01_72960</name>
    <name evidence="3" type="ORF">SAMN04488504_102157</name>
</gene>
<evidence type="ECO:0000313" key="3">
    <source>
        <dbReference type="EMBL" id="SDD65801.1"/>
    </source>
</evidence>
<feature type="compositionally biased region" description="Basic and acidic residues" evidence="1">
    <location>
        <begin position="113"/>
        <end position="130"/>
    </location>
</feature>
<dbReference type="AlphaFoldDB" id="A0A511HPJ0"/>
<reference evidence="2 5" key="2">
    <citation type="submission" date="2019-07" db="EMBL/GenBank/DDBJ databases">
        <title>Whole genome shotgun sequence of Myxococcus virescens NBRC 100334.</title>
        <authorList>
            <person name="Hosoyama A."/>
            <person name="Uohara A."/>
            <person name="Ohji S."/>
            <person name="Ichikawa N."/>
        </authorList>
    </citation>
    <scope>NUCLEOTIDE SEQUENCE [LARGE SCALE GENOMIC DNA]</scope>
    <source>
        <strain evidence="2 5">NBRC 100334</strain>
    </source>
</reference>
<evidence type="ECO:0000313" key="5">
    <source>
        <dbReference type="Proteomes" id="UP000321224"/>
    </source>
</evidence>
<keyword evidence="4" id="KW-1185">Reference proteome</keyword>
<feature type="region of interest" description="Disordered" evidence="1">
    <location>
        <begin position="91"/>
        <end position="130"/>
    </location>
</feature>
<dbReference type="RefSeq" id="WP_090487510.1">
    <property type="nucleotide sequence ID" value="NZ_BJVY01000078.1"/>
</dbReference>
<dbReference type="Proteomes" id="UP000198717">
    <property type="component" value="Unassembled WGS sequence"/>
</dbReference>
<accession>A0A511HPJ0</accession>
<evidence type="ECO:0000313" key="4">
    <source>
        <dbReference type="Proteomes" id="UP000198717"/>
    </source>
</evidence>
<comment type="caution">
    <text evidence="2">The sequence shown here is derived from an EMBL/GenBank/DDBJ whole genome shotgun (WGS) entry which is preliminary data.</text>
</comment>
<dbReference type="EMBL" id="FNAJ01000002">
    <property type="protein sequence ID" value="SDD65801.1"/>
    <property type="molecule type" value="Genomic_DNA"/>
</dbReference>
<name>A0A511HPJ0_9BACT</name>
<reference evidence="3 4" key="1">
    <citation type="submission" date="2016-10" db="EMBL/GenBank/DDBJ databases">
        <authorList>
            <person name="Varghese N."/>
            <person name="Submissions S."/>
        </authorList>
    </citation>
    <scope>NUCLEOTIDE SEQUENCE [LARGE SCALE GENOMIC DNA]</scope>
    <source>
        <strain evidence="3 4">DSM 2260</strain>
    </source>
</reference>
<dbReference type="EMBL" id="BJVY01000078">
    <property type="protein sequence ID" value="GEL75512.1"/>
    <property type="molecule type" value="Genomic_DNA"/>
</dbReference>
<sequence length="207" mass="22024">MAEKKAWVVDVGDEHQEVVFATCEGRARVLAGREAGADPREVTLRHEPRLDEYAPGPVPAEALLGLGWWLTCGWCEHHVTADGCDTCADDAEGEGGSAPEPVTEGASAWCSAGHRDADKEDRAERRQRESTARAAALARLPDAEVEWASATSDGGASVHLRVPGCRGPVTYEWPAGTCLVQLCDVHVLVALSARTALADWESEGGAQ</sequence>
<evidence type="ECO:0000313" key="2">
    <source>
        <dbReference type="EMBL" id="GEL75512.1"/>
    </source>
</evidence>